<reference evidence="3" key="1">
    <citation type="journal article" date="2023" name="Commun. Biol.">
        <title>Genome analysis of Parmales, the sister group of diatoms, reveals the evolutionary specialization of diatoms from phago-mixotrophs to photoautotrophs.</title>
        <authorList>
            <person name="Ban H."/>
            <person name="Sato S."/>
            <person name="Yoshikawa S."/>
            <person name="Yamada K."/>
            <person name="Nakamura Y."/>
            <person name="Ichinomiya M."/>
            <person name="Sato N."/>
            <person name="Blanc-Mathieu R."/>
            <person name="Endo H."/>
            <person name="Kuwata A."/>
            <person name="Ogata H."/>
        </authorList>
    </citation>
    <scope>NUCLEOTIDE SEQUENCE [LARGE SCALE GENOMIC DNA]</scope>
</reference>
<evidence type="ECO:0000313" key="3">
    <source>
        <dbReference type="Proteomes" id="UP001165065"/>
    </source>
</evidence>
<dbReference type="Proteomes" id="UP001165065">
    <property type="component" value="Unassembled WGS sequence"/>
</dbReference>
<dbReference type="OrthoDB" id="10253246at2759"/>
<dbReference type="EMBL" id="BRYA01000366">
    <property type="protein sequence ID" value="GMI47959.1"/>
    <property type="molecule type" value="Genomic_DNA"/>
</dbReference>
<keyword evidence="1" id="KW-0472">Membrane</keyword>
<sequence>MLAADKLQLQSSLKQRATALKEKEFNLHHSNLMTVGTQAAVLASLDVTMFIEFQIPDWEGSDLTSDSFLLYFVPRGLKFVYYITIVYALCSNLKVVSHTTALAVLGTSLALRGPDGSMIVATEGLYSERSMIFKTFGQGLIATVMAAIFACFLILHWETATIGSVICMLAFHNIIQFYKRVHAKFDFDENTEAIDLTDMFSGPANIVGQTSDSFSRAISRANGMRGGVPGQRVGGEEEEDAFLRTL</sequence>
<protein>
    <submittedName>
        <fullName evidence="2">Uncharacterized protein</fullName>
    </submittedName>
</protein>
<comment type="caution">
    <text evidence="2">The sequence shown here is derived from an EMBL/GenBank/DDBJ whole genome shotgun (WGS) entry which is preliminary data.</text>
</comment>
<keyword evidence="1" id="KW-0812">Transmembrane</keyword>
<feature type="transmembrane region" description="Helical" evidence="1">
    <location>
        <begin position="132"/>
        <end position="155"/>
    </location>
</feature>
<keyword evidence="1" id="KW-1133">Transmembrane helix</keyword>
<organism evidence="2 3">
    <name type="scientific">Triparma columacea</name>
    <dbReference type="NCBI Taxonomy" id="722753"/>
    <lineage>
        <taxon>Eukaryota</taxon>
        <taxon>Sar</taxon>
        <taxon>Stramenopiles</taxon>
        <taxon>Ochrophyta</taxon>
        <taxon>Bolidophyceae</taxon>
        <taxon>Parmales</taxon>
        <taxon>Triparmaceae</taxon>
        <taxon>Triparma</taxon>
    </lineage>
</organism>
<accession>A0A9W7GN49</accession>
<name>A0A9W7GN49_9STRA</name>
<evidence type="ECO:0000256" key="1">
    <source>
        <dbReference type="SAM" id="Phobius"/>
    </source>
</evidence>
<keyword evidence="3" id="KW-1185">Reference proteome</keyword>
<feature type="transmembrane region" description="Helical" evidence="1">
    <location>
        <begin position="79"/>
        <end position="111"/>
    </location>
</feature>
<evidence type="ECO:0000313" key="2">
    <source>
        <dbReference type="EMBL" id="GMI47959.1"/>
    </source>
</evidence>
<dbReference type="AlphaFoldDB" id="A0A9W7GN49"/>
<gene>
    <name evidence="2" type="ORF">TrCOL_g8892</name>
</gene>
<proteinExistence type="predicted"/>